<gene>
    <name evidence="1" type="ORF">L1987_32287</name>
</gene>
<protein>
    <submittedName>
        <fullName evidence="1">Uncharacterized protein</fullName>
    </submittedName>
</protein>
<reference evidence="1 2" key="2">
    <citation type="journal article" date="2022" name="Mol. Ecol. Resour.">
        <title>The genomes of chicory, endive, great burdock and yacon provide insights into Asteraceae paleo-polyploidization history and plant inulin production.</title>
        <authorList>
            <person name="Fan W."/>
            <person name="Wang S."/>
            <person name="Wang H."/>
            <person name="Wang A."/>
            <person name="Jiang F."/>
            <person name="Liu H."/>
            <person name="Zhao H."/>
            <person name="Xu D."/>
            <person name="Zhang Y."/>
        </authorList>
    </citation>
    <scope>NUCLEOTIDE SEQUENCE [LARGE SCALE GENOMIC DNA]</scope>
    <source>
        <strain evidence="2">cv. Yunnan</strain>
        <tissue evidence="1">Leaves</tissue>
    </source>
</reference>
<reference evidence="2" key="1">
    <citation type="journal article" date="2022" name="Mol. Ecol. Resour.">
        <title>The genomes of chicory, endive, great burdock and yacon provide insights into Asteraceae palaeo-polyploidization history and plant inulin production.</title>
        <authorList>
            <person name="Fan W."/>
            <person name="Wang S."/>
            <person name="Wang H."/>
            <person name="Wang A."/>
            <person name="Jiang F."/>
            <person name="Liu H."/>
            <person name="Zhao H."/>
            <person name="Xu D."/>
            <person name="Zhang Y."/>
        </authorList>
    </citation>
    <scope>NUCLEOTIDE SEQUENCE [LARGE SCALE GENOMIC DNA]</scope>
    <source>
        <strain evidence="2">cv. Yunnan</strain>
    </source>
</reference>
<accession>A0ACB9IAM6</accession>
<evidence type="ECO:0000313" key="2">
    <source>
        <dbReference type="Proteomes" id="UP001056120"/>
    </source>
</evidence>
<evidence type="ECO:0000313" key="1">
    <source>
        <dbReference type="EMBL" id="KAI3804117.1"/>
    </source>
</evidence>
<comment type="caution">
    <text evidence="1">The sequence shown here is derived from an EMBL/GenBank/DDBJ whole genome shotgun (WGS) entry which is preliminary data.</text>
</comment>
<sequence>MENLLEGEVTGGCLFSSTHSHVSHVATVFSYSPATFSTARAPPFSSRTVTRSHERGYTLGFQEIRNRKSSHKSISSLVSMFIFISIIIQSLELGQKDSKISCCIAAGWGSCCHPKGGKTCTLRLGALCEQIQILNPKGFKVILVSSGVISAC</sequence>
<dbReference type="Proteomes" id="UP001056120">
    <property type="component" value="Linkage Group LG10"/>
</dbReference>
<keyword evidence="2" id="KW-1185">Reference proteome</keyword>
<name>A0ACB9IAM6_9ASTR</name>
<dbReference type="EMBL" id="CM042027">
    <property type="protein sequence ID" value="KAI3804117.1"/>
    <property type="molecule type" value="Genomic_DNA"/>
</dbReference>
<organism evidence="1 2">
    <name type="scientific">Smallanthus sonchifolius</name>
    <dbReference type="NCBI Taxonomy" id="185202"/>
    <lineage>
        <taxon>Eukaryota</taxon>
        <taxon>Viridiplantae</taxon>
        <taxon>Streptophyta</taxon>
        <taxon>Embryophyta</taxon>
        <taxon>Tracheophyta</taxon>
        <taxon>Spermatophyta</taxon>
        <taxon>Magnoliopsida</taxon>
        <taxon>eudicotyledons</taxon>
        <taxon>Gunneridae</taxon>
        <taxon>Pentapetalae</taxon>
        <taxon>asterids</taxon>
        <taxon>campanulids</taxon>
        <taxon>Asterales</taxon>
        <taxon>Asteraceae</taxon>
        <taxon>Asteroideae</taxon>
        <taxon>Heliantheae alliance</taxon>
        <taxon>Millerieae</taxon>
        <taxon>Smallanthus</taxon>
    </lineage>
</organism>
<proteinExistence type="predicted"/>